<dbReference type="EMBL" id="CP020717">
    <property type="protein sequence ID" value="ARJ07789.1"/>
    <property type="molecule type" value="Genomic_DNA"/>
</dbReference>
<dbReference type="GO" id="GO:0006355">
    <property type="term" value="P:regulation of DNA-templated transcription"/>
    <property type="evidence" value="ECO:0007669"/>
    <property type="project" value="InterPro"/>
</dbReference>
<dbReference type="AlphaFoldDB" id="A0A1X9LWY0"/>
<dbReference type="SUPFAM" id="SSF47598">
    <property type="entry name" value="Ribbon-helix-helix"/>
    <property type="match status" value="1"/>
</dbReference>
<keyword evidence="2" id="KW-1185">Reference proteome</keyword>
<gene>
    <name evidence="1" type="ORF">B5808_20580</name>
</gene>
<protein>
    <submittedName>
        <fullName evidence="1">Uncharacterized protein</fullName>
    </submittedName>
</protein>
<reference evidence="1 2" key="1">
    <citation type="submission" date="2017-04" db="EMBL/GenBank/DDBJ databases">
        <authorList>
            <person name="Afonso C.L."/>
            <person name="Miller P.J."/>
            <person name="Scott M.A."/>
            <person name="Spackman E."/>
            <person name="Goraichik I."/>
            <person name="Dimitrov K.M."/>
            <person name="Suarez D.L."/>
            <person name="Swayne D.E."/>
        </authorList>
    </citation>
    <scope>NUCLEOTIDE SEQUENCE [LARGE SCALE GENOMIC DNA]</scope>
    <source>
        <strain evidence="2">XA(T)</strain>
        <plasmid evidence="2">Plasmid unnamed2</plasmid>
    </source>
</reference>
<dbReference type="KEGG" id="cphy:B5808_20580"/>
<dbReference type="InterPro" id="IPR010985">
    <property type="entry name" value="Ribbon_hlx_hlx"/>
</dbReference>
<evidence type="ECO:0000313" key="1">
    <source>
        <dbReference type="EMBL" id="ARJ07789.1"/>
    </source>
</evidence>
<geneLocation type="plasmid" evidence="1">
    <name>unnamed2</name>
</geneLocation>
<name>A0A1X9LWY0_9MICO</name>
<proteinExistence type="predicted"/>
<organism evidence="1 2">
    <name type="scientific">Cnuibacter physcomitrellae</name>
    <dbReference type="NCBI Taxonomy" id="1619308"/>
    <lineage>
        <taxon>Bacteria</taxon>
        <taxon>Bacillati</taxon>
        <taxon>Actinomycetota</taxon>
        <taxon>Actinomycetes</taxon>
        <taxon>Micrococcales</taxon>
        <taxon>Microbacteriaceae</taxon>
        <taxon>Cnuibacter</taxon>
    </lineage>
</organism>
<accession>A0A1X9LWY0</accession>
<keyword evidence="1" id="KW-0614">Plasmid</keyword>
<dbReference type="Proteomes" id="UP000192775">
    <property type="component" value="Plasmid unnamed2"/>
</dbReference>
<dbReference type="RefSeq" id="WP_085021921.1">
    <property type="nucleotide sequence ID" value="NZ_BMHD01000004.1"/>
</dbReference>
<sequence>MTGKDEHIKTIDDLFAAATPEQEALGERLAARAESDDDAALPADAVVEWATGPEDGFELLEQALGSSEAVERATGGRPSLTGARGKSPMMSLRLTPDLDAALRARAAREHRKPSALMRDALARYLDAS</sequence>
<evidence type="ECO:0000313" key="2">
    <source>
        <dbReference type="Proteomes" id="UP000192775"/>
    </source>
</evidence>